<dbReference type="EMBL" id="CP074371">
    <property type="protein sequence ID" value="QVI19057.1"/>
    <property type="molecule type" value="Genomic_DNA"/>
</dbReference>
<reference evidence="1 2" key="1">
    <citation type="submission" date="2021-04" db="EMBL/GenBank/DDBJ databases">
        <title>Nocardia tengchongensis.</title>
        <authorList>
            <person name="Zhuang k."/>
            <person name="Ran Y."/>
            <person name="Li W."/>
        </authorList>
    </citation>
    <scope>NUCLEOTIDE SEQUENCE [LARGE SCALE GENOMIC DNA]</scope>
    <source>
        <strain evidence="1 2">CFH S0057</strain>
    </source>
</reference>
<keyword evidence="2" id="KW-1185">Reference proteome</keyword>
<dbReference type="Proteomes" id="UP000683310">
    <property type="component" value="Chromosome"/>
</dbReference>
<sequence>MEARFAAAIARIDLRRAEGEVPPSHQVMDVDGPLEITGPEHGMRDGMTLCGIPKEQVSVMRNLWFPDGAYACERCRAALG</sequence>
<evidence type="ECO:0000313" key="2">
    <source>
        <dbReference type="Proteomes" id="UP000683310"/>
    </source>
</evidence>
<accession>A0ABX8CGI1</accession>
<protein>
    <submittedName>
        <fullName evidence="1">Uncharacterized protein</fullName>
    </submittedName>
</protein>
<evidence type="ECO:0000313" key="1">
    <source>
        <dbReference type="EMBL" id="QVI19057.1"/>
    </source>
</evidence>
<gene>
    <name evidence="1" type="ORF">KHQ06_21575</name>
</gene>
<name>A0ABX8CGI1_9NOCA</name>
<proteinExistence type="predicted"/>
<dbReference type="RefSeq" id="WP_213555093.1">
    <property type="nucleotide sequence ID" value="NZ_JBHZDI010000034.1"/>
</dbReference>
<organism evidence="1 2">
    <name type="scientific">Nocardia tengchongensis</name>
    <dbReference type="NCBI Taxonomy" id="2055889"/>
    <lineage>
        <taxon>Bacteria</taxon>
        <taxon>Bacillati</taxon>
        <taxon>Actinomycetota</taxon>
        <taxon>Actinomycetes</taxon>
        <taxon>Mycobacteriales</taxon>
        <taxon>Nocardiaceae</taxon>
        <taxon>Nocardia</taxon>
    </lineage>
</organism>